<keyword evidence="5 6" id="KW-0067">ATP-binding</keyword>
<evidence type="ECO:0000256" key="3">
    <source>
        <dbReference type="ARBA" id="ARBA00022741"/>
    </source>
</evidence>
<dbReference type="PROSITE" id="PS50011">
    <property type="entry name" value="PROTEIN_KINASE_DOM"/>
    <property type="match status" value="1"/>
</dbReference>
<dbReference type="InterPro" id="IPR051681">
    <property type="entry name" value="Ser/Thr_Kinases-Pseudokinases"/>
</dbReference>
<dbReference type="CDD" id="cd13999">
    <property type="entry name" value="STKc_MAP3K-like"/>
    <property type="match status" value="1"/>
</dbReference>
<keyword evidence="4" id="KW-0418">Kinase</keyword>
<protein>
    <recommendedName>
        <fullName evidence="9">Protein kinase domain-containing protein</fullName>
    </recommendedName>
</protein>
<dbReference type="SMART" id="SM00671">
    <property type="entry name" value="SEL1"/>
    <property type="match status" value="3"/>
</dbReference>
<sequence>MAEGSHSGIIGLYSQCQNVMSTMERQCEKVKFNQHLSTLLTQKYRDSLNELDTYIRKDSGEIHAKTLGLCHAALDELRLIMSCGEMLVTDWSEEEWWIHVISSSDCASVQHKIVLHLNEFLDCIKVLKIAIAEARNDMAFVLSTIEHLELSETDVEEEFKEDNECMIRRVKAHKPSFFSKLLKAHHHIQGLASHLLNTRRSTDKDAVGHLPSIMQSDVEIDFSKFLGSGASGTVFKCKFLGVSAAAKVFDGTDTQLVKAVEAEAKIFASLQHPNVVRFIGYAIKGTQHILVSELMSMDLFKYLKERGVSRGSPLSLLVAIDIMLQIGRAMAYLHQKKVMHRDLKSKNVLMDIVSNKNLALGRSSLHVKVTDFGLSKLQDRFTTLRVGSTPWMAPEVFGVDNMAYTNSADVYSFAMVFFEVLTGETPFADIERADIYQNIIKGVRPILPSKADFPSYLSAFIERCWATRAEDRPKFPEICQMLVHCKGALLRHVHPSPLKCINEHDAHKLSCALGLQKCLQESLQENLPIQVYSLIVLDAFHKQNLDVVEQYIGCADWIKLQLKVGKHIGNWIDHQADFEQAFELFSSAAEHDNPEALFRLGLCFELGLGTEQNHEEAVQCYQAAIKLEDATCAYVGLGCCYALGQGVPQNDKKANKRFQFAVEKQNKLENLLPCISEMLHCLSQIPNVCWAEEGYIGARINLKIKLEHHAKDPCGTPLLESIQYMLKHFSGTPDTIPEEEEGYKRAVCRLKLIEKYSGGKLLLDGPVGKKFLDHPVHPIFELGSNIEKETTGDNTFPKPTAGPGSEHSNARRPPPTGLIFLVSFVVSCFAILVANYSPIAFLGTAMAIGSIGLALIKYRDWMKLPIRTTEEVDIEI</sequence>
<dbReference type="Gene3D" id="1.10.510.10">
    <property type="entry name" value="Transferase(Phosphotransferase) domain 1"/>
    <property type="match status" value="1"/>
</dbReference>
<dbReference type="InterPro" id="IPR000719">
    <property type="entry name" value="Prot_kinase_dom"/>
</dbReference>
<dbReference type="InterPro" id="IPR017441">
    <property type="entry name" value="Protein_kinase_ATP_BS"/>
</dbReference>
<evidence type="ECO:0000256" key="6">
    <source>
        <dbReference type="PROSITE-ProRule" id="PRU10141"/>
    </source>
</evidence>
<dbReference type="Pfam" id="PF07714">
    <property type="entry name" value="PK_Tyr_Ser-Thr"/>
    <property type="match status" value="1"/>
</dbReference>
<dbReference type="PROSITE" id="PS00107">
    <property type="entry name" value="PROTEIN_KINASE_ATP"/>
    <property type="match status" value="1"/>
</dbReference>
<gene>
    <name evidence="10" type="ORF">CSSPJE1EN1_LOCUS11024</name>
</gene>
<evidence type="ECO:0000259" key="9">
    <source>
        <dbReference type="PROSITE" id="PS50011"/>
    </source>
</evidence>
<dbReference type="InterPro" id="IPR008271">
    <property type="entry name" value="Ser/Thr_kinase_AS"/>
</dbReference>
<evidence type="ECO:0000256" key="7">
    <source>
        <dbReference type="SAM" id="MobiDB-lite"/>
    </source>
</evidence>
<keyword evidence="1" id="KW-0723">Serine/threonine-protein kinase</keyword>
<organism evidence="10 11">
    <name type="scientific">Sphagnum jensenii</name>
    <dbReference type="NCBI Taxonomy" id="128206"/>
    <lineage>
        <taxon>Eukaryota</taxon>
        <taxon>Viridiplantae</taxon>
        <taxon>Streptophyta</taxon>
        <taxon>Embryophyta</taxon>
        <taxon>Bryophyta</taxon>
        <taxon>Sphagnophytina</taxon>
        <taxon>Sphagnopsida</taxon>
        <taxon>Sphagnales</taxon>
        <taxon>Sphagnaceae</taxon>
        <taxon>Sphagnum</taxon>
    </lineage>
</organism>
<feature type="transmembrane region" description="Helical" evidence="8">
    <location>
        <begin position="839"/>
        <end position="858"/>
    </location>
</feature>
<accession>A0ABP0WHA8</accession>
<dbReference type="InterPro" id="IPR001245">
    <property type="entry name" value="Ser-Thr/Tyr_kinase_cat_dom"/>
</dbReference>
<evidence type="ECO:0000256" key="1">
    <source>
        <dbReference type="ARBA" id="ARBA00022527"/>
    </source>
</evidence>
<keyword evidence="8" id="KW-1133">Transmembrane helix</keyword>
<dbReference type="PROSITE" id="PS00108">
    <property type="entry name" value="PROTEIN_KINASE_ST"/>
    <property type="match status" value="1"/>
</dbReference>
<dbReference type="InterPro" id="IPR011990">
    <property type="entry name" value="TPR-like_helical_dom_sf"/>
</dbReference>
<dbReference type="PANTHER" id="PTHR44329:SF260">
    <property type="entry name" value="PROTEIN KINASE DOMAIN-CONTAINING PROTEIN"/>
    <property type="match status" value="1"/>
</dbReference>
<evidence type="ECO:0000256" key="5">
    <source>
        <dbReference type="ARBA" id="ARBA00022840"/>
    </source>
</evidence>
<keyword evidence="8" id="KW-0472">Membrane</keyword>
<dbReference type="InterPro" id="IPR006597">
    <property type="entry name" value="Sel1-like"/>
</dbReference>
<dbReference type="Gene3D" id="1.25.40.10">
    <property type="entry name" value="Tetratricopeptide repeat domain"/>
    <property type="match status" value="1"/>
</dbReference>
<dbReference type="EMBL" id="OZ020112">
    <property type="protein sequence ID" value="CAK9265546.1"/>
    <property type="molecule type" value="Genomic_DNA"/>
</dbReference>
<evidence type="ECO:0000256" key="8">
    <source>
        <dbReference type="SAM" id="Phobius"/>
    </source>
</evidence>
<feature type="binding site" evidence="6">
    <location>
        <position position="247"/>
    </location>
    <ligand>
        <name>ATP</name>
        <dbReference type="ChEBI" id="CHEBI:30616"/>
    </ligand>
</feature>
<dbReference type="SUPFAM" id="SSF81901">
    <property type="entry name" value="HCP-like"/>
    <property type="match status" value="1"/>
</dbReference>
<proteinExistence type="predicted"/>
<dbReference type="PANTHER" id="PTHR44329">
    <property type="entry name" value="SERINE/THREONINE-PROTEIN KINASE TNNI3K-RELATED"/>
    <property type="match status" value="1"/>
</dbReference>
<evidence type="ECO:0000256" key="4">
    <source>
        <dbReference type="ARBA" id="ARBA00022777"/>
    </source>
</evidence>
<reference evidence="10" key="1">
    <citation type="submission" date="2024-02" db="EMBL/GenBank/DDBJ databases">
        <authorList>
            <consortium name="ELIXIR-Norway"/>
            <consortium name="Elixir Norway"/>
        </authorList>
    </citation>
    <scope>NUCLEOTIDE SEQUENCE</scope>
</reference>
<feature type="transmembrane region" description="Helical" evidence="8">
    <location>
        <begin position="816"/>
        <end position="833"/>
    </location>
</feature>
<keyword evidence="2" id="KW-0808">Transferase</keyword>
<dbReference type="SMART" id="SM00220">
    <property type="entry name" value="S_TKc"/>
    <property type="match status" value="1"/>
</dbReference>
<dbReference type="Pfam" id="PF08238">
    <property type="entry name" value="Sel1"/>
    <property type="match status" value="3"/>
</dbReference>
<evidence type="ECO:0000313" key="11">
    <source>
        <dbReference type="Proteomes" id="UP001497444"/>
    </source>
</evidence>
<feature type="region of interest" description="Disordered" evidence="7">
    <location>
        <begin position="788"/>
        <end position="810"/>
    </location>
</feature>
<evidence type="ECO:0000313" key="10">
    <source>
        <dbReference type="EMBL" id="CAK9265546.1"/>
    </source>
</evidence>
<keyword evidence="11" id="KW-1185">Reference proteome</keyword>
<dbReference type="Proteomes" id="UP001497444">
    <property type="component" value="Chromosome 17"/>
</dbReference>
<evidence type="ECO:0000256" key="2">
    <source>
        <dbReference type="ARBA" id="ARBA00022679"/>
    </source>
</evidence>
<keyword evidence="8" id="KW-0812">Transmembrane</keyword>
<name>A0ABP0WHA8_9BRYO</name>
<keyword evidence="3 6" id="KW-0547">Nucleotide-binding</keyword>
<dbReference type="SUPFAM" id="SSF56112">
    <property type="entry name" value="Protein kinase-like (PK-like)"/>
    <property type="match status" value="1"/>
</dbReference>
<dbReference type="InterPro" id="IPR011009">
    <property type="entry name" value="Kinase-like_dom_sf"/>
</dbReference>
<feature type="domain" description="Protein kinase" evidence="9">
    <location>
        <begin position="220"/>
        <end position="497"/>
    </location>
</feature>